<organism evidence="1 2">
    <name type="scientific">Clonostachys rosea f. rosea IK726</name>
    <dbReference type="NCBI Taxonomy" id="1349383"/>
    <lineage>
        <taxon>Eukaryota</taxon>
        <taxon>Fungi</taxon>
        <taxon>Dikarya</taxon>
        <taxon>Ascomycota</taxon>
        <taxon>Pezizomycotina</taxon>
        <taxon>Sordariomycetes</taxon>
        <taxon>Hypocreomycetidae</taxon>
        <taxon>Hypocreales</taxon>
        <taxon>Bionectriaceae</taxon>
        <taxon>Clonostachys</taxon>
    </lineage>
</organism>
<evidence type="ECO:0000313" key="1">
    <source>
        <dbReference type="EMBL" id="CAG9947468.1"/>
    </source>
</evidence>
<name>A0ACA9U2T2_BIOOC</name>
<dbReference type="EMBL" id="CADEHS020000012">
    <property type="protein sequence ID" value="CAG9947468.1"/>
    <property type="molecule type" value="Genomic_DNA"/>
</dbReference>
<sequence length="403" mass="43239">MVNRYTSQSSHFRFTPFQSEYRPPYALPDPRNAAEDEVTDESNTNRKRIAVACGRCRKRKIRCSGDNGNGEPCLNCSNAGVSPCQFLRVSSLETNLKDGGRPSQVFPYEGYSRSYPGCAEEARARLASQSTAPLPSMYQDTGSPTWAQDPFSSATYRSGQGSPEKPYSWTTGSFYCQLPEADASSPSSYGSMYAQVQDVRCQLASHEMGPMKHISYLNSDPGSYTFTPQPTTAMATTAAMVDRTPAVSGSNYPLNTIPHGLLPSLMTEKLSLHDTASSNDQLGSKSSPSSTSPLQPLTPSTSYGSYTTSPGSAYSGMIPATQGESPHSYNGLVGAATSLPTQFPPPPTGTYVYTDMSAQAAALAASSRRVTQAGSSPVSQFQAHQNCYPDGLSEVERKPPTMN</sequence>
<proteinExistence type="predicted"/>
<evidence type="ECO:0000313" key="2">
    <source>
        <dbReference type="Proteomes" id="UP000836387"/>
    </source>
</evidence>
<keyword evidence="2" id="KW-1185">Reference proteome</keyword>
<accession>A0ACA9U2T2</accession>
<gene>
    <name evidence="1" type="ORF">CRV2_00012640</name>
</gene>
<dbReference type="Proteomes" id="UP000836387">
    <property type="component" value="Unassembled WGS sequence"/>
</dbReference>
<comment type="caution">
    <text evidence="1">The sequence shown here is derived from an EMBL/GenBank/DDBJ whole genome shotgun (WGS) entry which is preliminary data.</text>
</comment>
<protein>
    <submittedName>
        <fullName evidence="1">Uncharacterized protein</fullName>
    </submittedName>
</protein>
<reference evidence="1" key="2">
    <citation type="submission" date="2021-10" db="EMBL/GenBank/DDBJ databases">
        <authorList>
            <person name="Piombo E."/>
        </authorList>
    </citation>
    <scope>NUCLEOTIDE SEQUENCE</scope>
</reference>
<reference evidence="1" key="1">
    <citation type="submission" date="2020-04" db="EMBL/GenBank/DDBJ databases">
        <authorList>
            <person name="Broberg M."/>
        </authorList>
    </citation>
    <scope>NUCLEOTIDE SEQUENCE</scope>
</reference>